<organism evidence="3 4">
    <name type="scientific">Flagellimonas olearia</name>
    <dbReference type="NCBI Taxonomy" id="552546"/>
    <lineage>
        <taxon>Bacteria</taxon>
        <taxon>Pseudomonadati</taxon>
        <taxon>Bacteroidota</taxon>
        <taxon>Flavobacteriia</taxon>
        <taxon>Flavobacteriales</taxon>
        <taxon>Flavobacteriaceae</taxon>
        <taxon>Flagellimonas</taxon>
    </lineage>
</organism>
<dbReference type="EMBL" id="JJMP01000003">
    <property type="protein sequence ID" value="RYC52174.1"/>
    <property type="molecule type" value="Genomic_DNA"/>
</dbReference>
<dbReference type="Proteomes" id="UP000290261">
    <property type="component" value="Unassembled WGS sequence"/>
</dbReference>
<dbReference type="PROSITE" id="PS51257">
    <property type="entry name" value="PROKAR_LIPOPROTEIN"/>
    <property type="match status" value="1"/>
</dbReference>
<evidence type="ECO:0000259" key="2">
    <source>
        <dbReference type="Pfam" id="PF13739"/>
    </source>
</evidence>
<dbReference type="RefSeq" id="WP_129653711.1">
    <property type="nucleotide sequence ID" value="NZ_ML142908.1"/>
</dbReference>
<protein>
    <recommendedName>
        <fullName evidence="5">DUF4163 domain-containing protein</fullName>
    </recommendedName>
</protein>
<dbReference type="InterPro" id="IPR037126">
    <property type="entry name" value="PdaC/RsiV-like_sf"/>
</dbReference>
<evidence type="ECO:0008006" key="5">
    <source>
        <dbReference type="Google" id="ProtNLM"/>
    </source>
</evidence>
<evidence type="ECO:0000259" key="1">
    <source>
        <dbReference type="Pfam" id="PF11738"/>
    </source>
</evidence>
<comment type="caution">
    <text evidence="3">The sequence shown here is derived from an EMBL/GenBank/DDBJ whole genome shotgun (WGS) entry which is preliminary data.</text>
</comment>
<dbReference type="Gene3D" id="3.30.565.40">
    <property type="entry name" value="Fervidobacterium nodosum Rt17-B1 like"/>
    <property type="match status" value="1"/>
</dbReference>
<dbReference type="InterPro" id="IPR025303">
    <property type="entry name" value="PdaC"/>
</dbReference>
<dbReference type="Pfam" id="PF13739">
    <property type="entry name" value="PdaC"/>
    <property type="match status" value="1"/>
</dbReference>
<sequence>MKKTPYLIFLLLIALGCENESNLTFEPLELQGENCKDCPTIEINVPKALDDTAVAKTINRSLEEEMISLLSFGDGEEEITGIQSAMTSFTDSFKELNERFPDETPGWEAKIQGTIVYEDPQMITIEVESYTYTGGAHGYGSTSYLNFDKQSGTELENWELFDDQEGFQKFAETKFRIQEDIPQDENINATGFMFDADVFHLPNNMGYTKDGLQLIYNQYEVASYADGPIVLVLPYNEINLYLKRKVKS</sequence>
<reference evidence="3 4" key="1">
    <citation type="submission" date="2014-04" db="EMBL/GenBank/DDBJ databases">
        <title>Whole genome of Muricauda olearia.</title>
        <authorList>
            <person name="Zhang X.-H."/>
            <person name="Tang K."/>
        </authorList>
    </citation>
    <scope>NUCLEOTIDE SEQUENCE [LARGE SCALE GENOMIC DNA]</scope>
    <source>
        <strain evidence="3 4">Th120</strain>
    </source>
</reference>
<dbReference type="AlphaFoldDB" id="A0A444VMZ8"/>
<feature type="domain" description="Deacetylase PdaC" evidence="2">
    <location>
        <begin position="36"/>
        <end position="138"/>
    </location>
</feature>
<gene>
    <name evidence="3" type="ORF">DN53_09830</name>
</gene>
<dbReference type="Gene3D" id="3.90.640.20">
    <property type="entry name" value="Heat-shock cognate protein, ATPase"/>
    <property type="match status" value="1"/>
</dbReference>
<evidence type="ECO:0000313" key="4">
    <source>
        <dbReference type="Proteomes" id="UP000290261"/>
    </source>
</evidence>
<keyword evidence="4" id="KW-1185">Reference proteome</keyword>
<proteinExistence type="predicted"/>
<dbReference type="InterPro" id="IPR021729">
    <property type="entry name" value="DUF3298"/>
</dbReference>
<feature type="domain" description="DUF3298" evidence="1">
    <location>
        <begin position="169"/>
        <end position="236"/>
    </location>
</feature>
<accession>A0A444VMZ8</accession>
<evidence type="ECO:0000313" key="3">
    <source>
        <dbReference type="EMBL" id="RYC52174.1"/>
    </source>
</evidence>
<name>A0A444VMZ8_9FLAO</name>
<dbReference type="Pfam" id="PF11738">
    <property type="entry name" value="DUF3298"/>
    <property type="match status" value="1"/>
</dbReference>